<evidence type="ECO:0000256" key="2">
    <source>
        <dbReference type="SAM" id="MobiDB-lite"/>
    </source>
</evidence>
<organism evidence="3 4">
    <name type="scientific">Menidia menidia</name>
    <name type="common">Atlantic silverside</name>
    <dbReference type="NCBI Taxonomy" id="238744"/>
    <lineage>
        <taxon>Eukaryota</taxon>
        <taxon>Metazoa</taxon>
        <taxon>Chordata</taxon>
        <taxon>Craniata</taxon>
        <taxon>Vertebrata</taxon>
        <taxon>Euteleostomi</taxon>
        <taxon>Actinopterygii</taxon>
        <taxon>Neopterygii</taxon>
        <taxon>Teleostei</taxon>
        <taxon>Neoteleostei</taxon>
        <taxon>Acanthomorphata</taxon>
        <taxon>Ovalentaria</taxon>
        <taxon>Atherinomorphae</taxon>
        <taxon>Atheriniformes</taxon>
        <taxon>Atherinopsidae</taxon>
        <taxon>Menidiinae</taxon>
        <taxon>Menidia</taxon>
    </lineage>
</organism>
<dbReference type="AlphaFoldDB" id="A0A8S4BGY5"/>
<keyword evidence="4" id="KW-1185">Reference proteome</keyword>
<accession>A0A8S4BGY5</accession>
<name>A0A8S4BGY5_9TELE</name>
<dbReference type="InterPro" id="IPR038834">
    <property type="entry name" value="CCDC175"/>
</dbReference>
<dbReference type="OrthoDB" id="10031759at2759"/>
<proteinExistence type="predicted"/>
<dbReference type="Proteomes" id="UP000677803">
    <property type="component" value="Unassembled WGS sequence"/>
</dbReference>
<feature type="coiled-coil region" evidence="1">
    <location>
        <begin position="352"/>
        <end position="396"/>
    </location>
</feature>
<reference evidence="3" key="1">
    <citation type="submission" date="2021-05" db="EMBL/GenBank/DDBJ databases">
        <authorList>
            <person name="Tigano A."/>
        </authorList>
    </citation>
    <scope>NUCLEOTIDE SEQUENCE</scope>
</reference>
<dbReference type="PANTHER" id="PTHR35347:SF1">
    <property type="entry name" value="COILED-COIL DOMAIN-CONTAINING PROTEIN 175"/>
    <property type="match status" value="1"/>
</dbReference>
<dbReference type="EMBL" id="CAJRST010017779">
    <property type="protein sequence ID" value="CAG5945380.1"/>
    <property type="molecule type" value="Genomic_DNA"/>
</dbReference>
<sequence>MASCLVPDFPAVMMALEHLRELDKHLSEEGVPFAPEASLHLAELTANVSGLEAERRAAREHLEVATIENSKLRHRFNDTRARVTEEIMADVAAVRASNAEEIERLRGDIGAACRLQEETEERVEALLVHNQTLRPEREKLKAEEDAAVATLNDQLNLKYSLQMQLEETQALIEELRSSMAAVQQEKVNLKETMAREREAFAEKKENLSRELVQTTKDALRQQVAVARRREELEAADRNKEDASTLLGELDFHRARMEASLKRLAAARRQCGQRLEAELQRQEELRREEEALQRERDRVAQAFLLAAGNLEQQMANMEAKTEEVRAAKPLILDALAQALSVFTQRQEEEGEARAEHRQVRRQLGRSKRRLEERVASIVKHGKEIKEMERQVQELRQADAINRRVSQRNQEEACGDLEAEKKSVCLLQEEKKRLCRLLEERRRTQEAHAADMSSRVSATRRRHQELLREEAALGRREPRGAGELELHLAHVPRLSPVARIFQDVNSGSLRPSRLSCLQAESRPSGEAAKRRYTSSAGAALKSPQTKMASGGRGRAARWRSRSQPCALRSHSQPARAFRCTDATARERPLSRQRSVVTTAT</sequence>
<dbReference type="PANTHER" id="PTHR35347">
    <property type="entry name" value="COILED-COIL DOMAIN-CONTAINING PROTEIN 175"/>
    <property type="match status" value="1"/>
</dbReference>
<feature type="region of interest" description="Disordered" evidence="2">
    <location>
        <begin position="518"/>
        <end position="598"/>
    </location>
</feature>
<comment type="caution">
    <text evidence="3">The sequence shown here is derived from an EMBL/GenBank/DDBJ whole genome shotgun (WGS) entry which is preliminary data.</text>
</comment>
<feature type="coiled-coil region" evidence="1">
    <location>
        <begin position="165"/>
        <end position="217"/>
    </location>
</feature>
<evidence type="ECO:0000313" key="4">
    <source>
        <dbReference type="Proteomes" id="UP000677803"/>
    </source>
</evidence>
<feature type="coiled-coil region" evidence="1">
    <location>
        <begin position="41"/>
        <end position="68"/>
    </location>
</feature>
<keyword evidence="1" id="KW-0175">Coiled coil</keyword>
<protein>
    <submittedName>
        <fullName evidence="3">(Atlantic silverside) hypothetical protein</fullName>
    </submittedName>
</protein>
<feature type="compositionally biased region" description="Polar residues" evidence="2">
    <location>
        <begin position="589"/>
        <end position="598"/>
    </location>
</feature>
<gene>
    <name evidence="3" type="ORF">MMEN_LOCUS14060</name>
</gene>
<evidence type="ECO:0000256" key="1">
    <source>
        <dbReference type="SAM" id="Coils"/>
    </source>
</evidence>
<feature type="coiled-coil region" evidence="1">
    <location>
        <begin position="249"/>
        <end position="326"/>
    </location>
</feature>
<evidence type="ECO:0000313" key="3">
    <source>
        <dbReference type="EMBL" id="CAG5945380.1"/>
    </source>
</evidence>